<dbReference type="GO" id="GO:0008360">
    <property type="term" value="P:regulation of cell shape"/>
    <property type="evidence" value="ECO:0007669"/>
    <property type="project" value="UniProtKB-KW"/>
</dbReference>
<dbReference type="InterPro" id="IPR016185">
    <property type="entry name" value="PreATP-grasp_dom_sf"/>
</dbReference>
<dbReference type="Gene3D" id="3.30.1490.20">
    <property type="entry name" value="ATP-grasp fold, A domain"/>
    <property type="match status" value="1"/>
</dbReference>
<feature type="binding site" evidence="14">
    <location>
        <position position="302"/>
    </location>
    <ligand>
        <name>Mg(2+)</name>
        <dbReference type="ChEBI" id="CHEBI:18420"/>
        <label>2</label>
    </ligand>
</feature>
<comment type="function">
    <text evidence="12">Cell wall formation.</text>
</comment>
<evidence type="ECO:0000256" key="13">
    <source>
        <dbReference type="PIRSR" id="PIRSR039102-1"/>
    </source>
</evidence>
<name>A0A233V895_FINMA</name>
<evidence type="ECO:0000256" key="5">
    <source>
        <dbReference type="ARBA" id="ARBA00022741"/>
    </source>
</evidence>
<dbReference type="Pfam" id="PF07478">
    <property type="entry name" value="Dala_Dala_lig_C"/>
    <property type="match status" value="1"/>
</dbReference>
<feature type="domain" description="ATP-grasp" evidence="16">
    <location>
        <begin position="133"/>
        <end position="334"/>
    </location>
</feature>
<dbReference type="SUPFAM" id="SSF56059">
    <property type="entry name" value="Glutathione synthetase ATP-binding domain-like"/>
    <property type="match status" value="1"/>
</dbReference>
<evidence type="ECO:0000256" key="14">
    <source>
        <dbReference type="PIRSR" id="PIRSR039102-3"/>
    </source>
</evidence>
<comment type="catalytic activity">
    <reaction evidence="12">
        <text>2 D-alanine + ATP = D-alanyl-D-alanine + ADP + phosphate + H(+)</text>
        <dbReference type="Rhea" id="RHEA:11224"/>
        <dbReference type="ChEBI" id="CHEBI:15378"/>
        <dbReference type="ChEBI" id="CHEBI:30616"/>
        <dbReference type="ChEBI" id="CHEBI:43474"/>
        <dbReference type="ChEBI" id="CHEBI:57416"/>
        <dbReference type="ChEBI" id="CHEBI:57822"/>
        <dbReference type="ChEBI" id="CHEBI:456216"/>
        <dbReference type="EC" id="6.3.2.4"/>
    </reaction>
</comment>
<organism evidence="17 18">
    <name type="scientific">Finegoldia magna</name>
    <name type="common">Peptostreptococcus magnus</name>
    <dbReference type="NCBI Taxonomy" id="1260"/>
    <lineage>
        <taxon>Bacteria</taxon>
        <taxon>Bacillati</taxon>
        <taxon>Bacillota</taxon>
        <taxon>Tissierellia</taxon>
        <taxon>Tissierellales</taxon>
        <taxon>Peptoniphilaceae</taxon>
        <taxon>Finegoldia</taxon>
    </lineage>
</organism>
<dbReference type="AlphaFoldDB" id="A0A233V895"/>
<evidence type="ECO:0000256" key="1">
    <source>
        <dbReference type="ARBA" id="ARBA00001936"/>
    </source>
</evidence>
<proteinExistence type="inferred from homology"/>
<feature type="binding site" evidence="14">
    <location>
        <position position="300"/>
    </location>
    <ligand>
        <name>Mg(2+)</name>
        <dbReference type="ChEBI" id="CHEBI:18420"/>
        <label>1</label>
    </ligand>
</feature>
<keyword evidence="3 12" id="KW-0436">Ligase</keyword>
<comment type="similarity">
    <text evidence="2 12">Belongs to the D-alanine--D-alanine ligase family.</text>
</comment>
<comment type="pathway">
    <text evidence="12">Cell wall biogenesis; peptidoglycan biosynthesis.</text>
</comment>
<evidence type="ECO:0000313" key="17">
    <source>
        <dbReference type="EMBL" id="OXZ28612.1"/>
    </source>
</evidence>
<dbReference type="PROSITE" id="PS00843">
    <property type="entry name" value="DALA_DALA_LIGASE_1"/>
    <property type="match status" value="1"/>
</dbReference>
<feature type="active site" evidence="13">
    <location>
        <position position="311"/>
    </location>
</feature>
<keyword evidence="11 12" id="KW-0961">Cell wall biogenesis/degradation</keyword>
<evidence type="ECO:0000256" key="8">
    <source>
        <dbReference type="ARBA" id="ARBA00022960"/>
    </source>
</evidence>
<evidence type="ECO:0000256" key="12">
    <source>
        <dbReference type="HAMAP-Rule" id="MF_00047"/>
    </source>
</evidence>
<feature type="active site" evidence="13">
    <location>
        <position position="177"/>
    </location>
</feature>
<dbReference type="InterPro" id="IPR011761">
    <property type="entry name" value="ATP-grasp"/>
</dbReference>
<keyword evidence="9 12" id="KW-0573">Peptidoglycan synthesis</keyword>
<dbReference type="InterPro" id="IPR011127">
    <property type="entry name" value="Dala_Dala_lig_N"/>
</dbReference>
<dbReference type="HAMAP" id="MF_00047">
    <property type="entry name" value="Dala_Dala_lig"/>
    <property type="match status" value="1"/>
</dbReference>
<keyword evidence="6 15" id="KW-0067">ATP-binding</keyword>
<gene>
    <name evidence="12" type="primary">ddl</name>
    <name evidence="17" type="ORF">B9N49_01555</name>
</gene>
<comment type="cofactor">
    <cofactor evidence="1">
        <name>Mn(2+)</name>
        <dbReference type="ChEBI" id="CHEBI:29035"/>
    </cofactor>
</comment>
<dbReference type="NCBIfam" id="NF002528">
    <property type="entry name" value="PRK01966.1-4"/>
    <property type="match status" value="1"/>
</dbReference>
<evidence type="ECO:0000256" key="2">
    <source>
        <dbReference type="ARBA" id="ARBA00010871"/>
    </source>
</evidence>
<keyword evidence="12" id="KW-0963">Cytoplasm</keyword>
<reference evidence="18" key="1">
    <citation type="submission" date="2017-04" db="EMBL/GenBank/DDBJ databases">
        <title>Finegoldia magna isolated from orthopedic joint implant-associated infections.</title>
        <authorList>
            <person name="Bjorklund S."/>
            <person name="Bruggemann H."/>
            <person name="Jensen A."/>
            <person name="Hellmark B."/>
            <person name="Soderquist B."/>
        </authorList>
    </citation>
    <scope>NUCLEOTIDE SEQUENCE [LARGE SCALE GENOMIC DNA]</scope>
    <source>
        <strain evidence="18">CCUG 54800</strain>
    </source>
</reference>
<evidence type="ECO:0000313" key="18">
    <source>
        <dbReference type="Proteomes" id="UP000215413"/>
    </source>
</evidence>
<dbReference type="PROSITE" id="PS00844">
    <property type="entry name" value="DALA_DALA_LIGASE_2"/>
    <property type="match status" value="1"/>
</dbReference>
<dbReference type="GO" id="GO:0005524">
    <property type="term" value="F:ATP binding"/>
    <property type="evidence" value="ECO:0007669"/>
    <property type="project" value="UniProtKB-UniRule"/>
</dbReference>
<evidence type="ECO:0000256" key="15">
    <source>
        <dbReference type="PROSITE-ProRule" id="PRU00409"/>
    </source>
</evidence>
<dbReference type="Pfam" id="PF01820">
    <property type="entry name" value="Dala_Dala_lig_N"/>
    <property type="match status" value="1"/>
</dbReference>
<evidence type="ECO:0000256" key="11">
    <source>
        <dbReference type="ARBA" id="ARBA00023316"/>
    </source>
</evidence>
<evidence type="ECO:0000256" key="10">
    <source>
        <dbReference type="ARBA" id="ARBA00023211"/>
    </source>
</evidence>
<dbReference type="PIRSF" id="PIRSF039102">
    <property type="entry name" value="Ddl/VanB"/>
    <property type="match status" value="1"/>
</dbReference>
<dbReference type="Gene3D" id="3.40.50.20">
    <property type="match status" value="1"/>
</dbReference>
<keyword evidence="5 15" id="KW-0547">Nucleotide-binding</keyword>
<dbReference type="PANTHER" id="PTHR23132:SF25">
    <property type="entry name" value="D-ALANINE--D-ALANINE LIGASE A"/>
    <property type="match status" value="1"/>
</dbReference>
<keyword evidence="4 14" id="KW-0479">Metal-binding</keyword>
<evidence type="ECO:0000256" key="7">
    <source>
        <dbReference type="ARBA" id="ARBA00022842"/>
    </source>
</evidence>
<comment type="cofactor">
    <cofactor evidence="14">
        <name>Mg(2+)</name>
        <dbReference type="ChEBI" id="CHEBI:18420"/>
    </cofactor>
    <cofactor evidence="14">
        <name>Mn(2+)</name>
        <dbReference type="ChEBI" id="CHEBI:29035"/>
    </cofactor>
    <text evidence="14">Binds 2 magnesium or manganese ions per subunit.</text>
</comment>
<dbReference type="EC" id="6.3.2.4" evidence="12"/>
<dbReference type="GO" id="GO:0005829">
    <property type="term" value="C:cytosol"/>
    <property type="evidence" value="ECO:0007669"/>
    <property type="project" value="TreeGrafter"/>
</dbReference>
<dbReference type="GO" id="GO:0071555">
    <property type="term" value="P:cell wall organization"/>
    <property type="evidence" value="ECO:0007669"/>
    <property type="project" value="UniProtKB-KW"/>
</dbReference>
<evidence type="ECO:0000256" key="4">
    <source>
        <dbReference type="ARBA" id="ARBA00022723"/>
    </source>
</evidence>
<dbReference type="GO" id="GO:0008716">
    <property type="term" value="F:D-alanine-D-alanine ligase activity"/>
    <property type="evidence" value="ECO:0007669"/>
    <property type="project" value="UniProtKB-UniRule"/>
</dbReference>
<dbReference type="GO" id="GO:0046872">
    <property type="term" value="F:metal ion binding"/>
    <property type="evidence" value="ECO:0007669"/>
    <property type="project" value="UniProtKB-KW"/>
</dbReference>
<dbReference type="GO" id="GO:0009252">
    <property type="term" value="P:peptidoglycan biosynthetic process"/>
    <property type="evidence" value="ECO:0007669"/>
    <property type="project" value="UniProtKB-UniRule"/>
</dbReference>
<dbReference type="EMBL" id="NDYC01000009">
    <property type="protein sequence ID" value="OXZ28612.1"/>
    <property type="molecule type" value="Genomic_DNA"/>
</dbReference>
<evidence type="ECO:0000259" key="16">
    <source>
        <dbReference type="PROSITE" id="PS50975"/>
    </source>
</evidence>
<dbReference type="Proteomes" id="UP000215413">
    <property type="component" value="Unassembled WGS sequence"/>
</dbReference>
<sequence length="350" mass="39874">MQKNIYVLYGGPSTEHEVSITSARTLINNLSKEKYNVSAIFVRRDKKFIMKENITEEIKTDDELVLDTELSVIESVSDCISKINPENTVIFPAIHGSYGEDGTIQGFIKVLDLPFVGCNVLGSALCMDKGYTNDIFELNKIPQAKYVVLCKNDEYNLKEIFDKTSKAVYVKPCNAGSSVGVMRAETEEELEQAIQNAFLYDRRILVEEEIIGPELQIAVMGNDNPVASRPGVYQIHDVEFFDYDAKYNDAKTEMLTPFPMDEQLELKARRLAEKVYKIMSLSGFSRVDMFVRDNELWVNEINTVPGLTPHSMFPVLWKCTNDMSVSEVFDNLIDLAIEEYEKNKAYKLER</sequence>
<feature type="binding site" evidence="14">
    <location>
        <position position="288"/>
    </location>
    <ligand>
        <name>Mg(2+)</name>
        <dbReference type="ChEBI" id="CHEBI:18420"/>
        <label>1</label>
    </ligand>
</feature>
<comment type="subcellular location">
    <subcellularLocation>
        <location evidence="12">Cytoplasm</location>
    </subcellularLocation>
</comment>
<dbReference type="RefSeq" id="WP_002835650.1">
    <property type="nucleotide sequence ID" value="NZ_NDYC01000009.1"/>
</dbReference>
<dbReference type="InterPro" id="IPR005905">
    <property type="entry name" value="D_ala_D_ala"/>
</dbReference>
<comment type="caution">
    <text evidence="17">The sequence shown here is derived from an EMBL/GenBank/DDBJ whole genome shotgun (WGS) entry which is preliminary data.</text>
</comment>
<dbReference type="InterPro" id="IPR011095">
    <property type="entry name" value="Dala_Dala_lig_C"/>
</dbReference>
<dbReference type="InterPro" id="IPR000291">
    <property type="entry name" value="D-Ala_lig_Van_CS"/>
</dbReference>
<feature type="active site" evidence="13">
    <location>
        <position position="15"/>
    </location>
</feature>
<dbReference type="PANTHER" id="PTHR23132">
    <property type="entry name" value="D-ALANINE--D-ALANINE LIGASE"/>
    <property type="match status" value="1"/>
</dbReference>
<dbReference type="PROSITE" id="PS50975">
    <property type="entry name" value="ATP_GRASP"/>
    <property type="match status" value="1"/>
</dbReference>
<dbReference type="InterPro" id="IPR013815">
    <property type="entry name" value="ATP_grasp_subdomain_1"/>
</dbReference>
<dbReference type="SUPFAM" id="SSF52440">
    <property type="entry name" value="PreATP-grasp domain"/>
    <property type="match status" value="1"/>
</dbReference>
<dbReference type="Gene3D" id="3.30.470.20">
    <property type="entry name" value="ATP-grasp fold, B domain"/>
    <property type="match status" value="1"/>
</dbReference>
<protein>
    <recommendedName>
        <fullName evidence="12">D-alanine--D-alanine ligase</fullName>
        <ecNumber evidence="12">6.3.2.4</ecNumber>
    </recommendedName>
    <alternativeName>
        <fullName evidence="12">D-Ala-D-Ala ligase</fullName>
    </alternativeName>
    <alternativeName>
        <fullName evidence="12">D-alanylalanine synthetase</fullName>
    </alternativeName>
</protein>
<dbReference type="UniPathway" id="UPA00219"/>
<dbReference type="NCBIfam" id="TIGR01205">
    <property type="entry name" value="D_ala_D_alaTIGR"/>
    <property type="match status" value="1"/>
</dbReference>
<keyword evidence="7 14" id="KW-0460">Magnesium</keyword>
<accession>A0A233V895</accession>
<evidence type="ECO:0000256" key="6">
    <source>
        <dbReference type="ARBA" id="ARBA00022840"/>
    </source>
</evidence>
<evidence type="ECO:0000256" key="9">
    <source>
        <dbReference type="ARBA" id="ARBA00022984"/>
    </source>
</evidence>
<keyword evidence="10 14" id="KW-0464">Manganese</keyword>
<feature type="binding site" evidence="14">
    <location>
        <position position="300"/>
    </location>
    <ligand>
        <name>Mg(2+)</name>
        <dbReference type="ChEBI" id="CHEBI:18420"/>
        <label>2</label>
    </ligand>
</feature>
<keyword evidence="8 12" id="KW-0133">Cell shape</keyword>
<evidence type="ECO:0000256" key="3">
    <source>
        <dbReference type="ARBA" id="ARBA00022598"/>
    </source>
</evidence>